<keyword evidence="5" id="KW-0805">Transcription regulation</keyword>
<reference evidence="12 13" key="1">
    <citation type="submission" date="2014-04" db="EMBL/GenBank/DDBJ databases">
        <authorList>
            <consortium name="DOE Joint Genome Institute"/>
            <person name="Kuo A."/>
            <person name="Tarkka M."/>
            <person name="Buscot F."/>
            <person name="Kohler A."/>
            <person name="Nagy L.G."/>
            <person name="Floudas D."/>
            <person name="Copeland A."/>
            <person name="Barry K.W."/>
            <person name="Cichocki N."/>
            <person name="Veneault-Fourrey C."/>
            <person name="LaButti K."/>
            <person name="Lindquist E.A."/>
            <person name="Lipzen A."/>
            <person name="Lundell T."/>
            <person name="Morin E."/>
            <person name="Murat C."/>
            <person name="Sun H."/>
            <person name="Tunlid A."/>
            <person name="Henrissat B."/>
            <person name="Grigoriev I.V."/>
            <person name="Hibbett D.S."/>
            <person name="Martin F."/>
            <person name="Nordberg H.P."/>
            <person name="Cantor M.N."/>
            <person name="Hua S.X."/>
        </authorList>
    </citation>
    <scope>NUCLEOTIDE SEQUENCE [LARGE SCALE GENOMIC DNA]</scope>
    <source>
        <strain evidence="12 13">F 1598</strain>
    </source>
</reference>
<keyword evidence="3" id="KW-0677">Repeat</keyword>
<feature type="repeat" description="TPR" evidence="9">
    <location>
        <begin position="341"/>
        <end position="374"/>
    </location>
</feature>
<sequence length="1143" mass="125289">MRHLPRQSDRDVRMHDSPTIHTHPPHSLPNHPAHPHLNGSAVVPTTPGGMSNGSGHAVVSPAAVSNTVPNGVAASPSNMIHKLAVANEQTWLLIGRVAEQMNDLEHALSAYENALRHNPMSMSGLTQVAGIARIKENYPKAVEYFQRVLAIEEENGEVWSALGHCYLMQDDLQKAYSAYQQALYLLPNPKEDPKLWYGIGILYDRYGSLDHAEEAFASVLRMDKDLDFDKENEILFRLGIIYKQQGKYDDSLVCFDRILRNPPSPLAHADIWFQIGHVYEQQKDHEKAKNAYERVVADNPSHAKVLQQLGWLYHQDGSSFQNQDLAIQYLTKSLEADSQDAQSWYLLGRAYMAGQKYNKAYEAYQQAVYRDGRNPTFWCSIGVLYFQINQFRDALDAYSRAIRINPYISEVWFDLGSLYESCNNQISDAIDAYARASELDPGNPVISQRLQLLKTAQATGGQLPAAPGPQDVHPTAYASAVVPPPGLTGPPLMLQSTANRPLFRTDSRGAPSDGSLPLPPPPTLGGGRNTPGPFRGGPPPPVILDESRHMPPQTPLAPMMEVDRYPGPGRDGPSRGPSAHHSLLLHQPVPHQQIPDDLRGHHQEYLPRPLHIPSPSASPRSRSPFPPPRYAQPVGPAQPSAVPSQRSPRAYAHEASRPNDSEMAWDRRGPPNEHHREWERERRGRHSGDYHGPPPLAQQYHPSRSPPPAHRGYSPGPSPHSAHSSRQYWEAKPPTGPSTHGHSPHHEHAPRRYDPRYDGRDERVDRGFSPEGIRSANHSAPPPRPVGSNVQEIESPRPTPAPEPKERRRRPAKEREPEVVASGPEAPKRERKRRTATKKAVRDEQIGGEAPRAFAGERGPASMHPSFKGASLHTKGTPEPSISNGSGSSNRPSPPGSILHPPSRVVDDDYDEPGVAETLMGLASYRAPDVSAPTASAHGTATHSPTSPRPSVSHRNSVSSSTSRSRHSSPSRTHSLKRPLSPGPEEIENKRSRINTTMRKSSPTGRHTPVPSTRPSPIPFRTQPASHSPEVLQSKNSSQPYPPSPLLPVVLPPHPRPIGAGLSSHSNNTGPISLPPIVTLPSAARNSPPTAGGSDDQMQVDSGPRSVSPTARSKPEASGTPPKRTTPSPTSSRHSQEKMEAST</sequence>
<feature type="compositionally biased region" description="Low complexity" evidence="10">
    <location>
        <begin position="613"/>
        <end position="623"/>
    </location>
</feature>
<protein>
    <recommendedName>
        <fullName evidence="11">Cytochrome c-type biogenesis protein H TPR domain-containing protein</fullName>
    </recommendedName>
</protein>
<feature type="repeat" description="TPR" evidence="9">
    <location>
        <begin position="193"/>
        <end position="226"/>
    </location>
</feature>
<dbReference type="InterPro" id="IPR056413">
    <property type="entry name" value="TPR_CcmH_CycH"/>
</dbReference>
<dbReference type="FunFam" id="1.25.40.10:FF:000078">
    <property type="entry name" value="Transcriptional corepressor Cyc8"/>
    <property type="match status" value="1"/>
</dbReference>
<evidence type="ECO:0000313" key="12">
    <source>
        <dbReference type="EMBL" id="KIM84737.1"/>
    </source>
</evidence>
<keyword evidence="2" id="KW-0678">Repressor</keyword>
<dbReference type="Gene3D" id="1.25.40.10">
    <property type="entry name" value="Tetratricopeptide repeat domain"/>
    <property type="match status" value="2"/>
</dbReference>
<name>A0A0C3C536_PILCF</name>
<dbReference type="SUPFAM" id="SSF48452">
    <property type="entry name" value="TPR-like"/>
    <property type="match status" value="1"/>
</dbReference>
<dbReference type="InterPro" id="IPR011990">
    <property type="entry name" value="TPR-like_helical_dom_sf"/>
</dbReference>
<feature type="repeat" description="TPR" evidence="9">
    <location>
        <begin position="269"/>
        <end position="302"/>
    </location>
</feature>
<dbReference type="GO" id="GO:0005634">
    <property type="term" value="C:nucleus"/>
    <property type="evidence" value="ECO:0007669"/>
    <property type="project" value="UniProtKB-SubCell"/>
</dbReference>
<dbReference type="Pfam" id="PF13181">
    <property type="entry name" value="TPR_8"/>
    <property type="match status" value="2"/>
</dbReference>
<feature type="compositionally biased region" description="Basic and acidic residues" evidence="10">
    <location>
        <begin position="594"/>
        <end position="605"/>
    </location>
</feature>
<feature type="compositionally biased region" description="Polar residues" evidence="10">
    <location>
        <begin position="994"/>
        <end position="1011"/>
    </location>
</feature>
<dbReference type="STRING" id="765440.A0A0C3C536"/>
<evidence type="ECO:0000256" key="8">
    <source>
        <dbReference type="ARBA" id="ARBA00061082"/>
    </source>
</evidence>
<keyword evidence="13" id="KW-1185">Reference proteome</keyword>
<dbReference type="SUPFAM" id="SSF81901">
    <property type="entry name" value="HCP-like"/>
    <property type="match status" value="1"/>
</dbReference>
<reference evidence="13" key="2">
    <citation type="submission" date="2015-01" db="EMBL/GenBank/DDBJ databases">
        <title>Evolutionary Origins and Diversification of the Mycorrhizal Mutualists.</title>
        <authorList>
            <consortium name="DOE Joint Genome Institute"/>
            <consortium name="Mycorrhizal Genomics Consortium"/>
            <person name="Kohler A."/>
            <person name="Kuo A."/>
            <person name="Nagy L.G."/>
            <person name="Floudas D."/>
            <person name="Copeland A."/>
            <person name="Barry K.W."/>
            <person name="Cichocki N."/>
            <person name="Veneault-Fourrey C."/>
            <person name="LaButti K."/>
            <person name="Lindquist E.A."/>
            <person name="Lipzen A."/>
            <person name="Lundell T."/>
            <person name="Morin E."/>
            <person name="Murat C."/>
            <person name="Riley R."/>
            <person name="Ohm R."/>
            <person name="Sun H."/>
            <person name="Tunlid A."/>
            <person name="Henrissat B."/>
            <person name="Grigoriev I.V."/>
            <person name="Hibbett D.S."/>
            <person name="Martin F."/>
        </authorList>
    </citation>
    <scope>NUCLEOTIDE SEQUENCE [LARGE SCALE GENOMIC DNA]</scope>
    <source>
        <strain evidence="13">F 1598</strain>
    </source>
</reference>
<feature type="region of interest" description="Disordered" evidence="10">
    <location>
        <begin position="1"/>
        <end position="58"/>
    </location>
</feature>
<evidence type="ECO:0000256" key="1">
    <source>
        <dbReference type="ARBA" id="ARBA00004123"/>
    </source>
</evidence>
<feature type="region of interest" description="Disordered" evidence="10">
    <location>
        <begin position="502"/>
        <end position="917"/>
    </location>
</feature>
<evidence type="ECO:0000313" key="13">
    <source>
        <dbReference type="Proteomes" id="UP000054166"/>
    </source>
</evidence>
<dbReference type="GO" id="GO:0017053">
    <property type="term" value="C:transcription repressor complex"/>
    <property type="evidence" value="ECO:0007669"/>
    <property type="project" value="TreeGrafter"/>
</dbReference>
<keyword evidence="6" id="KW-0804">Transcription</keyword>
<evidence type="ECO:0000256" key="3">
    <source>
        <dbReference type="ARBA" id="ARBA00022737"/>
    </source>
</evidence>
<evidence type="ECO:0000256" key="9">
    <source>
        <dbReference type="PROSITE-ProRule" id="PRU00339"/>
    </source>
</evidence>
<feature type="compositionally biased region" description="Polar residues" evidence="10">
    <location>
        <begin position="933"/>
        <end position="946"/>
    </location>
</feature>
<evidence type="ECO:0000256" key="6">
    <source>
        <dbReference type="ARBA" id="ARBA00023163"/>
    </source>
</evidence>
<dbReference type="Pfam" id="PF13174">
    <property type="entry name" value="TPR_6"/>
    <property type="match status" value="1"/>
</dbReference>
<dbReference type="GO" id="GO:0000978">
    <property type="term" value="F:RNA polymerase II cis-regulatory region sequence-specific DNA binding"/>
    <property type="evidence" value="ECO:0007669"/>
    <property type="project" value="TreeGrafter"/>
</dbReference>
<feature type="compositionally biased region" description="Low complexity" evidence="10">
    <location>
        <begin position="880"/>
        <end position="891"/>
    </location>
</feature>
<dbReference type="AlphaFoldDB" id="A0A0C3C536"/>
<dbReference type="PROSITE" id="PS50005">
    <property type="entry name" value="TPR"/>
    <property type="match status" value="8"/>
</dbReference>
<evidence type="ECO:0000256" key="5">
    <source>
        <dbReference type="ARBA" id="ARBA00023015"/>
    </source>
</evidence>
<dbReference type="InterPro" id="IPR019734">
    <property type="entry name" value="TPR_rpt"/>
</dbReference>
<dbReference type="GO" id="GO:0000122">
    <property type="term" value="P:negative regulation of transcription by RNA polymerase II"/>
    <property type="evidence" value="ECO:0007669"/>
    <property type="project" value="TreeGrafter"/>
</dbReference>
<dbReference type="InterPro" id="IPR051630">
    <property type="entry name" value="Corepressor-Demethylase"/>
</dbReference>
<dbReference type="PANTHER" id="PTHR14017:SF1">
    <property type="entry name" value="LD02225P"/>
    <property type="match status" value="1"/>
</dbReference>
<feature type="repeat" description="TPR" evidence="9">
    <location>
        <begin position="232"/>
        <end position="265"/>
    </location>
</feature>
<keyword evidence="4 9" id="KW-0802">TPR repeat</keyword>
<dbReference type="InParanoid" id="A0A0C3C536"/>
<feature type="repeat" description="TPR" evidence="9">
    <location>
        <begin position="122"/>
        <end position="155"/>
    </location>
</feature>
<evidence type="ECO:0000256" key="2">
    <source>
        <dbReference type="ARBA" id="ARBA00022491"/>
    </source>
</evidence>
<dbReference type="Pfam" id="PF23914">
    <property type="entry name" value="TPR_CcmH_CycH"/>
    <property type="match status" value="1"/>
</dbReference>
<feature type="domain" description="Cytochrome c-type biogenesis protein H TPR" evidence="11">
    <location>
        <begin position="87"/>
        <end position="188"/>
    </location>
</feature>
<organism evidence="12 13">
    <name type="scientific">Piloderma croceum (strain F 1598)</name>
    <dbReference type="NCBI Taxonomy" id="765440"/>
    <lineage>
        <taxon>Eukaryota</taxon>
        <taxon>Fungi</taxon>
        <taxon>Dikarya</taxon>
        <taxon>Basidiomycota</taxon>
        <taxon>Agaricomycotina</taxon>
        <taxon>Agaricomycetes</taxon>
        <taxon>Agaricomycetidae</taxon>
        <taxon>Atheliales</taxon>
        <taxon>Atheliaceae</taxon>
        <taxon>Piloderma</taxon>
    </lineage>
</organism>
<feature type="repeat" description="TPR" evidence="9">
    <location>
        <begin position="88"/>
        <end position="121"/>
    </location>
</feature>
<feature type="compositionally biased region" description="Basic residues" evidence="10">
    <location>
        <begin position="829"/>
        <end position="839"/>
    </location>
</feature>
<evidence type="ECO:0000256" key="4">
    <source>
        <dbReference type="ARBA" id="ARBA00022803"/>
    </source>
</evidence>
<feature type="repeat" description="TPR" evidence="9">
    <location>
        <begin position="156"/>
        <end position="189"/>
    </location>
</feature>
<proteinExistence type="inferred from homology"/>
<accession>A0A0C3C536</accession>
<evidence type="ECO:0000256" key="7">
    <source>
        <dbReference type="ARBA" id="ARBA00023242"/>
    </source>
</evidence>
<feature type="compositionally biased region" description="Basic and acidic residues" evidence="10">
    <location>
        <begin position="1134"/>
        <end position="1143"/>
    </location>
</feature>
<comment type="similarity">
    <text evidence="8">Belongs to the CYC8/SSN6 family.</text>
</comment>
<comment type="subcellular location">
    <subcellularLocation>
        <location evidence="1">Nucleus</location>
    </subcellularLocation>
</comment>
<dbReference type="Proteomes" id="UP000054166">
    <property type="component" value="Unassembled WGS sequence"/>
</dbReference>
<feature type="compositionally biased region" description="Low complexity" evidence="10">
    <location>
        <begin position="949"/>
        <end position="963"/>
    </location>
</feature>
<dbReference type="GO" id="GO:0031490">
    <property type="term" value="F:chromatin DNA binding"/>
    <property type="evidence" value="ECO:0007669"/>
    <property type="project" value="TreeGrafter"/>
</dbReference>
<feature type="compositionally biased region" description="Basic and acidic residues" evidence="10">
    <location>
        <begin position="651"/>
        <end position="689"/>
    </location>
</feature>
<dbReference type="SMART" id="SM00028">
    <property type="entry name" value="TPR"/>
    <property type="match status" value="10"/>
</dbReference>
<dbReference type="HOGENOM" id="CLU_006762_1_1_1"/>
<feature type="region of interest" description="Disordered" evidence="10">
    <location>
        <begin position="930"/>
        <end position="1143"/>
    </location>
</feature>
<dbReference type="FunFam" id="1.25.40.10:FF:000403">
    <property type="entry name" value="General transcriptional repressor, putative"/>
    <property type="match status" value="1"/>
</dbReference>
<gene>
    <name evidence="12" type="ORF">PILCRDRAFT_818342</name>
</gene>
<dbReference type="PANTHER" id="PTHR14017">
    <property type="entry name" value="LYSINE-SPECIFIC DEMETHYLASE"/>
    <property type="match status" value="1"/>
</dbReference>
<feature type="compositionally biased region" description="Polar residues" evidence="10">
    <location>
        <begin position="1023"/>
        <end position="1039"/>
    </location>
</feature>
<feature type="compositionally biased region" description="Basic and acidic residues" evidence="10">
    <location>
        <begin position="1"/>
        <end position="18"/>
    </location>
</feature>
<evidence type="ECO:0000256" key="10">
    <source>
        <dbReference type="SAM" id="MobiDB-lite"/>
    </source>
</evidence>
<feature type="compositionally biased region" description="Pro residues" evidence="10">
    <location>
        <begin position="1040"/>
        <end position="1056"/>
    </location>
</feature>
<keyword evidence="7" id="KW-0539">Nucleus</keyword>
<dbReference type="PROSITE" id="PS50293">
    <property type="entry name" value="TPR_REGION"/>
    <property type="match status" value="1"/>
</dbReference>
<dbReference type="OrthoDB" id="418911at2759"/>
<feature type="repeat" description="TPR" evidence="9">
    <location>
        <begin position="375"/>
        <end position="408"/>
    </location>
</feature>
<feature type="compositionally biased region" description="Low complexity" evidence="10">
    <location>
        <begin position="1118"/>
        <end position="1132"/>
    </location>
</feature>
<dbReference type="Pfam" id="PF00515">
    <property type="entry name" value="TPR_1"/>
    <property type="match status" value="1"/>
</dbReference>
<evidence type="ECO:0000259" key="11">
    <source>
        <dbReference type="Pfam" id="PF23914"/>
    </source>
</evidence>
<feature type="compositionally biased region" description="Basic residues" evidence="10">
    <location>
        <begin position="964"/>
        <end position="977"/>
    </location>
</feature>
<dbReference type="EMBL" id="KN832987">
    <property type="protein sequence ID" value="KIM84737.1"/>
    <property type="molecule type" value="Genomic_DNA"/>
</dbReference>
<feature type="compositionally biased region" description="Basic and acidic residues" evidence="10">
    <location>
        <begin position="744"/>
        <end position="768"/>
    </location>
</feature>
<feature type="compositionally biased region" description="Polar residues" evidence="10">
    <location>
        <begin position="1096"/>
        <end position="1111"/>
    </location>
</feature>